<accession>A0A8S5MJA6</accession>
<reference evidence="1" key="1">
    <citation type="journal article" date="2021" name="Proc. Natl. Acad. Sci. U.S.A.">
        <title>A Catalog of Tens of Thousands of Viruses from Human Metagenomes Reveals Hidden Associations with Chronic Diseases.</title>
        <authorList>
            <person name="Tisza M.J."/>
            <person name="Buck C.B."/>
        </authorList>
    </citation>
    <scope>NUCLEOTIDE SEQUENCE</scope>
    <source>
        <strain evidence="1">CtAvK3</strain>
    </source>
</reference>
<protein>
    <submittedName>
        <fullName evidence="1">Uncharacterized protein</fullName>
    </submittedName>
</protein>
<name>A0A8S5MJA6_9CAUD</name>
<dbReference type="EMBL" id="BK014910">
    <property type="protein sequence ID" value="DAD81971.1"/>
    <property type="molecule type" value="Genomic_DNA"/>
</dbReference>
<sequence>MRKIVILLFLQSEKRLLLFAKKVMKNVKAR</sequence>
<evidence type="ECO:0000313" key="1">
    <source>
        <dbReference type="EMBL" id="DAD81971.1"/>
    </source>
</evidence>
<organism evidence="1">
    <name type="scientific">Siphoviridae sp. ctAvK3</name>
    <dbReference type="NCBI Taxonomy" id="2826184"/>
    <lineage>
        <taxon>Viruses</taxon>
        <taxon>Duplodnaviria</taxon>
        <taxon>Heunggongvirae</taxon>
        <taxon>Uroviricota</taxon>
        <taxon>Caudoviricetes</taxon>
    </lineage>
</organism>
<proteinExistence type="predicted"/>